<accession>A0ABQ4FBT5</accession>
<evidence type="ECO:0000313" key="2">
    <source>
        <dbReference type="Proteomes" id="UP000651728"/>
    </source>
</evidence>
<evidence type="ECO:0000313" key="1">
    <source>
        <dbReference type="EMBL" id="GIH32257.1"/>
    </source>
</evidence>
<organism evidence="1 2">
    <name type="scientific">Microbispora amethystogenes</name>
    <dbReference type="NCBI Taxonomy" id="1427754"/>
    <lineage>
        <taxon>Bacteria</taxon>
        <taxon>Bacillati</taxon>
        <taxon>Actinomycetota</taxon>
        <taxon>Actinomycetes</taxon>
        <taxon>Streptosporangiales</taxon>
        <taxon>Streptosporangiaceae</taxon>
        <taxon>Microbispora</taxon>
    </lineage>
</organism>
<proteinExistence type="predicted"/>
<dbReference type="Proteomes" id="UP000651728">
    <property type="component" value="Unassembled WGS sequence"/>
</dbReference>
<comment type="caution">
    <text evidence="1">The sequence shown here is derived from an EMBL/GenBank/DDBJ whole genome shotgun (WGS) entry which is preliminary data.</text>
</comment>
<dbReference type="EMBL" id="BOOB01000016">
    <property type="protein sequence ID" value="GIH32257.1"/>
    <property type="molecule type" value="Genomic_DNA"/>
</dbReference>
<reference evidence="1 2" key="1">
    <citation type="submission" date="2021-01" db="EMBL/GenBank/DDBJ databases">
        <title>Whole genome shotgun sequence of Microbispora amethystogenes NBRC 101907.</title>
        <authorList>
            <person name="Komaki H."/>
            <person name="Tamura T."/>
        </authorList>
    </citation>
    <scope>NUCLEOTIDE SEQUENCE [LARGE SCALE GENOMIC DNA]</scope>
    <source>
        <strain evidence="1 2">NBRC 101907</strain>
    </source>
</reference>
<keyword evidence="2" id="KW-1185">Reference proteome</keyword>
<gene>
    <name evidence="1" type="ORF">Mam01_24210</name>
</gene>
<protein>
    <submittedName>
        <fullName evidence="1">Uncharacterized protein</fullName>
    </submittedName>
</protein>
<name>A0ABQ4FBT5_9ACTN</name>
<sequence>MSGPVTGPVTGPANGGEPVGLGFVALYRDREYAAALGPGSDDVVLFSEAPQEGFTAAGGYWRLRVDRSALDRLTLLRTVGAFGGEPCLVLDEDDGGDGGEGGLHIAYTGHNGLKAETLGYWLVDHGAYEVVVPRDEVHAVRVERVPVPLGPDRPDGQEPGDR</sequence>